<dbReference type="Proteomes" id="UP001164746">
    <property type="component" value="Chromosome 2"/>
</dbReference>
<accession>A0ABY7DCN6</accession>
<evidence type="ECO:0000313" key="1">
    <source>
        <dbReference type="EMBL" id="WAQ95429.1"/>
    </source>
</evidence>
<gene>
    <name evidence="1" type="ORF">MAR_028119</name>
</gene>
<keyword evidence="2" id="KW-1185">Reference proteome</keyword>
<sequence>FIRQQNERIERGRIFPVGVPPRQQSSRRRQSSNVYADINEDTMEQYRYICEQNSPDHYDEISVTQYDRDIETVPLEEFTDDSRSLQSILESKGINELNSSDKIISRLIVTHSYSDLGHACKNDNTNEVNPRRRVEESNSSIELVKDFDEDEEIFGDLGQFQVDYIHAVAMEEFESLNQELDNQTIESSL</sequence>
<feature type="non-terminal residue" evidence="1">
    <location>
        <position position="1"/>
    </location>
</feature>
<reference evidence="1" key="1">
    <citation type="submission" date="2022-11" db="EMBL/GenBank/DDBJ databases">
        <title>Centuries of genome instability and evolution in soft-shell clam transmissible cancer (bioRxiv).</title>
        <authorList>
            <person name="Hart S.F.M."/>
            <person name="Yonemitsu M.A."/>
            <person name="Giersch R.M."/>
            <person name="Beal B.F."/>
            <person name="Arriagada G."/>
            <person name="Davis B.W."/>
            <person name="Ostrander E.A."/>
            <person name="Goff S.P."/>
            <person name="Metzger M.J."/>
        </authorList>
    </citation>
    <scope>NUCLEOTIDE SEQUENCE</scope>
    <source>
        <strain evidence="1">MELC-2E11</strain>
        <tissue evidence="1">Siphon/mantle</tissue>
    </source>
</reference>
<dbReference type="EMBL" id="CP111013">
    <property type="protein sequence ID" value="WAQ95429.1"/>
    <property type="molecule type" value="Genomic_DNA"/>
</dbReference>
<evidence type="ECO:0000313" key="2">
    <source>
        <dbReference type="Proteomes" id="UP001164746"/>
    </source>
</evidence>
<name>A0ABY7DCN6_MYAAR</name>
<proteinExistence type="predicted"/>
<organism evidence="1 2">
    <name type="scientific">Mya arenaria</name>
    <name type="common">Soft-shell clam</name>
    <dbReference type="NCBI Taxonomy" id="6604"/>
    <lineage>
        <taxon>Eukaryota</taxon>
        <taxon>Metazoa</taxon>
        <taxon>Spiralia</taxon>
        <taxon>Lophotrochozoa</taxon>
        <taxon>Mollusca</taxon>
        <taxon>Bivalvia</taxon>
        <taxon>Autobranchia</taxon>
        <taxon>Heteroconchia</taxon>
        <taxon>Euheterodonta</taxon>
        <taxon>Imparidentia</taxon>
        <taxon>Neoheterodontei</taxon>
        <taxon>Myida</taxon>
        <taxon>Myoidea</taxon>
        <taxon>Myidae</taxon>
        <taxon>Mya</taxon>
    </lineage>
</organism>
<protein>
    <submittedName>
        <fullName evidence="1">Uncharacterized protein</fullName>
    </submittedName>
</protein>